<dbReference type="InterPro" id="IPR003710">
    <property type="entry name" value="ApbA"/>
</dbReference>
<feature type="domain" description="Ketopantoate reductase N-terminal" evidence="7">
    <location>
        <begin position="6"/>
        <end position="151"/>
    </location>
</feature>
<evidence type="ECO:0000256" key="5">
    <source>
        <dbReference type="ARBA" id="ARBA00032024"/>
    </source>
</evidence>
<dbReference type="GO" id="GO:0015940">
    <property type="term" value="P:pantothenate biosynthetic process"/>
    <property type="evidence" value="ECO:0007669"/>
    <property type="project" value="InterPro"/>
</dbReference>
<dbReference type="Gene3D" id="1.10.1040.10">
    <property type="entry name" value="N-(1-d-carboxylethyl)-l-norvaline Dehydrogenase, domain 2"/>
    <property type="match status" value="1"/>
</dbReference>
<dbReference type="RefSeq" id="XP_019009813.1">
    <property type="nucleotide sequence ID" value="XM_019157095.1"/>
</dbReference>
<dbReference type="Pfam" id="PF02558">
    <property type="entry name" value="ApbA"/>
    <property type="match status" value="1"/>
</dbReference>
<evidence type="ECO:0000256" key="3">
    <source>
        <dbReference type="ARBA" id="ARBA00022857"/>
    </source>
</evidence>
<dbReference type="Pfam" id="PF08546">
    <property type="entry name" value="ApbA_C"/>
    <property type="match status" value="1"/>
</dbReference>
<keyword evidence="11" id="KW-1185">Reference proteome</keyword>
<feature type="domain" description="Ketopantoate reductase C-terminal" evidence="8">
    <location>
        <begin position="234"/>
        <end position="368"/>
    </location>
</feature>
<evidence type="ECO:0000259" key="8">
    <source>
        <dbReference type="Pfam" id="PF08546"/>
    </source>
</evidence>
<dbReference type="EC" id="1.1.1.169" evidence="2"/>
<evidence type="ECO:0000256" key="4">
    <source>
        <dbReference type="ARBA" id="ARBA00023002"/>
    </source>
</evidence>
<dbReference type="STRING" id="1296096.A0A1B9HZA7"/>
<feature type="region of interest" description="Disordered" evidence="6">
    <location>
        <begin position="49"/>
        <end position="70"/>
    </location>
</feature>
<name>A0A1B9HZA7_9TREE</name>
<dbReference type="InterPro" id="IPR008927">
    <property type="entry name" value="6-PGluconate_DH-like_C_sf"/>
</dbReference>
<dbReference type="Gene3D" id="3.40.50.720">
    <property type="entry name" value="NAD(P)-binding Rossmann-like Domain"/>
    <property type="match status" value="1"/>
</dbReference>
<keyword evidence="3" id="KW-0521">NADP</keyword>
<dbReference type="EMBL" id="KI894013">
    <property type="protein sequence ID" value="OCF48594.1"/>
    <property type="molecule type" value="Genomic_DNA"/>
</dbReference>
<evidence type="ECO:0000259" key="7">
    <source>
        <dbReference type="Pfam" id="PF02558"/>
    </source>
</evidence>
<dbReference type="InterPro" id="IPR013332">
    <property type="entry name" value="KPR_N"/>
</dbReference>
<dbReference type="SUPFAM" id="SSF48179">
    <property type="entry name" value="6-phosphogluconate dehydrogenase C-terminal domain-like"/>
    <property type="match status" value="1"/>
</dbReference>
<dbReference type="Proteomes" id="UP000094020">
    <property type="component" value="Chromosome 10"/>
</dbReference>
<reference evidence="9" key="1">
    <citation type="submission" date="2013-07" db="EMBL/GenBank/DDBJ databases">
        <title>The Genome Sequence of Cryptococcus pinus CBS10737.</title>
        <authorList>
            <consortium name="The Broad Institute Genome Sequencing Platform"/>
            <person name="Cuomo C."/>
            <person name="Litvintseva A."/>
            <person name="Chen Y."/>
            <person name="Heitman J."/>
            <person name="Sun S."/>
            <person name="Springer D."/>
            <person name="Dromer F."/>
            <person name="Young S.K."/>
            <person name="Zeng Q."/>
            <person name="Gargeya S."/>
            <person name="Fitzgerald M."/>
            <person name="Abouelleil A."/>
            <person name="Alvarado L."/>
            <person name="Berlin A.M."/>
            <person name="Chapman S.B."/>
            <person name="Dewar J."/>
            <person name="Goldberg J."/>
            <person name="Griggs A."/>
            <person name="Gujja S."/>
            <person name="Hansen M."/>
            <person name="Howarth C."/>
            <person name="Imamovic A."/>
            <person name="Larimer J."/>
            <person name="McCowan C."/>
            <person name="Murphy C."/>
            <person name="Pearson M."/>
            <person name="Priest M."/>
            <person name="Roberts A."/>
            <person name="Saif S."/>
            <person name="Shea T."/>
            <person name="Sykes S."/>
            <person name="Wortman J."/>
            <person name="Nusbaum C."/>
            <person name="Birren B."/>
        </authorList>
    </citation>
    <scope>NUCLEOTIDE SEQUENCE [LARGE SCALE GENOMIC DNA]</scope>
    <source>
        <strain evidence="9">CBS 10737</strain>
    </source>
</reference>
<evidence type="ECO:0000256" key="1">
    <source>
        <dbReference type="ARBA" id="ARBA00007870"/>
    </source>
</evidence>
<dbReference type="InterPro" id="IPR036291">
    <property type="entry name" value="NAD(P)-bd_dom_sf"/>
</dbReference>
<dbReference type="InterPro" id="IPR050838">
    <property type="entry name" value="Ketopantoate_reductase"/>
</dbReference>
<comment type="similarity">
    <text evidence="1">Belongs to the ketopantoate reductase family.</text>
</comment>
<dbReference type="EMBL" id="CP144528">
    <property type="protein sequence ID" value="WWC73117.1"/>
    <property type="molecule type" value="Genomic_DNA"/>
</dbReference>
<accession>A0A1B9HZA7</accession>
<dbReference type="PANTHER" id="PTHR43765">
    <property type="entry name" value="2-DEHYDROPANTOATE 2-REDUCTASE-RELATED"/>
    <property type="match status" value="1"/>
</dbReference>
<dbReference type="GO" id="GO:0008677">
    <property type="term" value="F:2-dehydropantoate 2-reductase activity"/>
    <property type="evidence" value="ECO:0007669"/>
    <property type="project" value="UniProtKB-EC"/>
</dbReference>
<organism evidence="9">
    <name type="scientific">Kwoniella pini CBS 10737</name>
    <dbReference type="NCBI Taxonomy" id="1296096"/>
    <lineage>
        <taxon>Eukaryota</taxon>
        <taxon>Fungi</taxon>
        <taxon>Dikarya</taxon>
        <taxon>Basidiomycota</taxon>
        <taxon>Agaricomycotina</taxon>
        <taxon>Tremellomycetes</taxon>
        <taxon>Tremellales</taxon>
        <taxon>Cryptococcaceae</taxon>
        <taxon>Kwoniella</taxon>
    </lineage>
</organism>
<reference evidence="10" key="4">
    <citation type="submission" date="2024-02" db="EMBL/GenBank/DDBJ databases">
        <title>Comparative genomics of Cryptococcus and Kwoniella reveals pathogenesis evolution and contrasting modes of karyotype evolution via chromosome fusion or intercentromeric recombination.</title>
        <authorList>
            <person name="Coelho M.A."/>
            <person name="David-Palma M."/>
            <person name="Shea T."/>
            <person name="Bowers K."/>
            <person name="McGinley-Smith S."/>
            <person name="Mohammad A.W."/>
            <person name="Gnirke A."/>
            <person name="Yurkov A.M."/>
            <person name="Nowrousian M."/>
            <person name="Sun S."/>
            <person name="Cuomo C.A."/>
            <person name="Heitman J."/>
        </authorList>
    </citation>
    <scope>NUCLEOTIDE SEQUENCE</scope>
    <source>
        <strain evidence="10">CBS 10737</strain>
    </source>
</reference>
<proteinExistence type="inferred from homology"/>
<reference evidence="10" key="2">
    <citation type="submission" date="2013-07" db="EMBL/GenBank/DDBJ databases">
        <authorList>
            <consortium name="The Broad Institute Genome Sequencing Platform"/>
            <person name="Cuomo C."/>
            <person name="Litvintseva A."/>
            <person name="Chen Y."/>
            <person name="Heitman J."/>
            <person name="Sun S."/>
            <person name="Springer D."/>
            <person name="Dromer F."/>
            <person name="Young S.K."/>
            <person name="Zeng Q."/>
            <person name="Gargeya S."/>
            <person name="Fitzgerald M."/>
            <person name="Abouelleil A."/>
            <person name="Alvarado L."/>
            <person name="Berlin A.M."/>
            <person name="Chapman S.B."/>
            <person name="Dewar J."/>
            <person name="Goldberg J."/>
            <person name="Griggs A."/>
            <person name="Gujja S."/>
            <person name="Hansen M."/>
            <person name="Howarth C."/>
            <person name="Imamovic A."/>
            <person name="Larimer J."/>
            <person name="McCowan C."/>
            <person name="Murphy C."/>
            <person name="Pearson M."/>
            <person name="Priest M."/>
            <person name="Roberts A."/>
            <person name="Saif S."/>
            <person name="Shea T."/>
            <person name="Sykes S."/>
            <person name="Wortman J."/>
            <person name="Nusbaum C."/>
            <person name="Birren B."/>
        </authorList>
    </citation>
    <scope>NUCLEOTIDE SEQUENCE</scope>
    <source>
        <strain evidence="10">CBS 10737</strain>
    </source>
</reference>
<dbReference type="GeneID" id="30173742"/>
<evidence type="ECO:0000313" key="9">
    <source>
        <dbReference type="EMBL" id="OCF48594.1"/>
    </source>
</evidence>
<dbReference type="NCBIfam" id="TIGR00745">
    <property type="entry name" value="apbA_panE"/>
    <property type="match status" value="1"/>
</dbReference>
<dbReference type="KEGG" id="kpin:30173742"/>
<dbReference type="OrthoDB" id="73846at2759"/>
<dbReference type="GO" id="GO:0005739">
    <property type="term" value="C:mitochondrion"/>
    <property type="evidence" value="ECO:0007669"/>
    <property type="project" value="TreeGrafter"/>
</dbReference>
<dbReference type="AlphaFoldDB" id="A0A1B9HZA7"/>
<gene>
    <name evidence="9" type="ORF">I206_05373</name>
    <name evidence="10" type="ORF">I206_107083</name>
</gene>
<dbReference type="InterPro" id="IPR013752">
    <property type="entry name" value="KPA_reductase"/>
</dbReference>
<sequence length="374" mass="41862">MTRKGIHLLGVGSIGTLLAHHIRLSSPSIPLTLLVRSPRDFPEKIKVIRDGKSSNSSGYTVESSLGNESSKDPISSLVITTKTTQTLQAIEPLIPRLSNKSTIALLQNGMGVYQELTSNFFQNEQTRPQFILGTTPHGVSPNSKCGGRGNILHHVSEGQGFIKWGLVNDDSKQIGNQTVENWLFNEQNDIKNEDLDKVLIPKDREDLVNLKNTIMILTNMKGLNSKFILYNELNKELLLKLVINACNNPITAILGRGYLKNGITLSNEYGQDIVNLIIKESSEILLKYLELTQKGIDTKAFEYDQLKKLVYDTILFNSNNISSMAVDVLQKRQTEIDYINGYLIKLGEELGCKSDVNRLIVNMVKFIEETQKDQ</sequence>
<dbReference type="GO" id="GO:0050661">
    <property type="term" value="F:NADP binding"/>
    <property type="evidence" value="ECO:0007669"/>
    <property type="project" value="TreeGrafter"/>
</dbReference>
<protein>
    <recommendedName>
        <fullName evidence="2">2-dehydropantoate 2-reductase</fullName>
        <ecNumber evidence="2">1.1.1.169</ecNumber>
    </recommendedName>
    <alternativeName>
        <fullName evidence="5">Ketopantoate reductase</fullName>
    </alternativeName>
</protein>
<dbReference type="PANTHER" id="PTHR43765:SF2">
    <property type="entry name" value="2-DEHYDROPANTOATE 2-REDUCTASE"/>
    <property type="match status" value="1"/>
</dbReference>
<dbReference type="InterPro" id="IPR013328">
    <property type="entry name" value="6PGD_dom2"/>
</dbReference>
<evidence type="ECO:0000256" key="6">
    <source>
        <dbReference type="SAM" id="MobiDB-lite"/>
    </source>
</evidence>
<evidence type="ECO:0000313" key="11">
    <source>
        <dbReference type="Proteomes" id="UP000094020"/>
    </source>
</evidence>
<dbReference type="SUPFAM" id="SSF51735">
    <property type="entry name" value="NAD(P)-binding Rossmann-fold domains"/>
    <property type="match status" value="1"/>
</dbReference>
<reference evidence="9" key="3">
    <citation type="submission" date="2016-07" db="EMBL/GenBank/DDBJ databases">
        <title>Evolution of pathogenesis and genome organization in the Tremellales.</title>
        <authorList>
            <person name="Cuomo C."/>
            <person name="Litvintseva A."/>
            <person name="Heitman J."/>
            <person name="Chen Y."/>
            <person name="Sun S."/>
            <person name="Springer D."/>
            <person name="Dromer F."/>
            <person name="Young S."/>
            <person name="Zeng Q."/>
            <person name="Chapman S."/>
            <person name="Gujja S."/>
            <person name="Saif S."/>
            <person name="Birren B."/>
        </authorList>
    </citation>
    <scope>NUCLEOTIDE SEQUENCE</scope>
    <source>
        <strain evidence="9">CBS 10737</strain>
    </source>
</reference>
<keyword evidence="4" id="KW-0560">Oxidoreductase</keyword>
<feature type="compositionally biased region" description="Polar residues" evidence="6">
    <location>
        <begin position="53"/>
        <end position="68"/>
    </location>
</feature>
<evidence type="ECO:0000256" key="2">
    <source>
        <dbReference type="ARBA" id="ARBA00013014"/>
    </source>
</evidence>
<evidence type="ECO:0000313" key="10">
    <source>
        <dbReference type="EMBL" id="WWC73117.1"/>
    </source>
</evidence>